<dbReference type="GO" id="GO:0005524">
    <property type="term" value="F:ATP binding"/>
    <property type="evidence" value="ECO:0007669"/>
    <property type="project" value="InterPro"/>
</dbReference>
<dbReference type="Pfam" id="PF00069">
    <property type="entry name" value="Pkinase"/>
    <property type="match status" value="1"/>
</dbReference>
<protein>
    <recommendedName>
        <fullName evidence="1">Protein kinase domain-containing protein</fullName>
    </recommendedName>
</protein>
<feature type="domain" description="Protein kinase" evidence="1">
    <location>
        <begin position="179"/>
        <end position="442"/>
    </location>
</feature>
<accession>A0A232M756</accession>
<dbReference type="GO" id="GO:0004672">
    <property type="term" value="F:protein kinase activity"/>
    <property type="evidence" value="ECO:0007669"/>
    <property type="project" value="InterPro"/>
</dbReference>
<dbReference type="PANTHER" id="PTHR48007">
    <property type="entry name" value="LEUCINE-RICH REPEAT RECEPTOR-LIKE PROTEIN KINASE PXC1"/>
    <property type="match status" value="1"/>
</dbReference>
<dbReference type="AlphaFoldDB" id="A0A232M756"/>
<organism evidence="2 3">
    <name type="scientific">Elaphomyces granulatus</name>
    <dbReference type="NCBI Taxonomy" id="519963"/>
    <lineage>
        <taxon>Eukaryota</taxon>
        <taxon>Fungi</taxon>
        <taxon>Dikarya</taxon>
        <taxon>Ascomycota</taxon>
        <taxon>Pezizomycotina</taxon>
        <taxon>Eurotiomycetes</taxon>
        <taxon>Eurotiomycetidae</taxon>
        <taxon>Eurotiales</taxon>
        <taxon>Elaphomycetaceae</taxon>
        <taxon>Elaphomyces</taxon>
    </lineage>
</organism>
<name>A0A232M756_9EURO</name>
<dbReference type="PROSITE" id="PS50011">
    <property type="entry name" value="PROTEIN_KINASE_DOM"/>
    <property type="match status" value="1"/>
</dbReference>
<dbReference type="OrthoDB" id="4062651at2759"/>
<evidence type="ECO:0000259" key="1">
    <source>
        <dbReference type="PROSITE" id="PS50011"/>
    </source>
</evidence>
<reference evidence="2 3" key="1">
    <citation type="journal article" date="2015" name="Environ. Microbiol.">
        <title>Metagenome sequence of Elaphomyces granulatus from sporocarp tissue reveals Ascomycota ectomycorrhizal fingerprints of genome expansion and a Proteobacteria-rich microbiome.</title>
        <authorList>
            <person name="Quandt C.A."/>
            <person name="Kohler A."/>
            <person name="Hesse C.N."/>
            <person name="Sharpton T.J."/>
            <person name="Martin F."/>
            <person name="Spatafora J.W."/>
        </authorList>
    </citation>
    <scope>NUCLEOTIDE SEQUENCE [LARGE SCALE GENOMIC DNA]</scope>
    <source>
        <strain evidence="2 3">OSC145934</strain>
    </source>
</reference>
<gene>
    <name evidence="2" type="ORF">Egran_00022</name>
</gene>
<evidence type="ECO:0000313" key="3">
    <source>
        <dbReference type="Proteomes" id="UP000243515"/>
    </source>
</evidence>
<keyword evidence="3" id="KW-1185">Reference proteome</keyword>
<dbReference type="InterPro" id="IPR011009">
    <property type="entry name" value="Kinase-like_dom_sf"/>
</dbReference>
<proteinExistence type="predicted"/>
<dbReference type="SUPFAM" id="SSF56112">
    <property type="entry name" value="Protein kinase-like (PK-like)"/>
    <property type="match status" value="1"/>
</dbReference>
<dbReference type="PANTHER" id="PTHR48007:SF4">
    <property type="entry name" value="LEUCINE-RICH REPEAT RECEPTOR-LIKE PROTEIN KINASE PXC1"/>
    <property type="match status" value="1"/>
</dbReference>
<comment type="caution">
    <text evidence="2">The sequence shown here is derived from an EMBL/GenBank/DDBJ whole genome shotgun (WGS) entry which is preliminary data.</text>
</comment>
<dbReference type="InterPro" id="IPR046959">
    <property type="entry name" value="PRK1-6/SRF4-like"/>
</dbReference>
<dbReference type="Proteomes" id="UP000243515">
    <property type="component" value="Unassembled WGS sequence"/>
</dbReference>
<dbReference type="Gene3D" id="1.10.510.10">
    <property type="entry name" value="Transferase(Phosphotransferase) domain 1"/>
    <property type="match status" value="1"/>
</dbReference>
<dbReference type="EMBL" id="NPHW01000414">
    <property type="protein sequence ID" value="OXV12216.1"/>
    <property type="molecule type" value="Genomic_DNA"/>
</dbReference>
<evidence type="ECO:0000313" key="2">
    <source>
        <dbReference type="EMBL" id="OXV12216.1"/>
    </source>
</evidence>
<sequence length="586" mass="65572">MPVDLGLAALGTSVKCIELLIFIIRTAQGVKKLKAECDEVKSIASILLEVLEANKDVLKGQKAAIKLEKVLQEVSKFVVECKGSNVLHRAWEILWKNHLPGLLKEMMTWIALLATETAVSTRSDLWKLITKADENQTSLEIYMGSILAKLQILDDLKKNLDEERASNLEVEFPERDPRLSVTKDGENILCGSLVLADARTMKVVCEPVKEDLMRFGEKGPRHVLIYAQLSANTLVHPFYGIAQRFDQRWTVMKDLRKCATLGVAIRDGNLPQSVLERLGVAHDIAKTVEYLHSVEVLVKRLSDKTVLLSSDYGTITPYLTDLERARLFKEHTSGGDYDVRYEAPEFQKLHKQQHSIYTDVWSLGILIWECVSGTFPFGCSQEVTEGPEVGRIRQLVAQGSLPWKENLQKESLPQQVVRVVERCCSLRPDVRPSAADVAHSLFDILALATINIDSSPPIDEGVKVRVSELLEKVDKTGSSPVPEKLDDKYVQDLRNLATHGDPTAAFFLGSAVWYGLAEPEDDLDQILLVAGADHYKELRARSSLRHLEFAMQAGVKAAAEPLMRVHGALMTLYRAQVLQYRNMQSL</sequence>
<dbReference type="InterPro" id="IPR000719">
    <property type="entry name" value="Prot_kinase_dom"/>
</dbReference>